<dbReference type="InterPro" id="IPR036188">
    <property type="entry name" value="FAD/NAD-bd_sf"/>
</dbReference>
<evidence type="ECO:0000313" key="17">
    <source>
        <dbReference type="EMBL" id="PIS28351.1"/>
    </source>
</evidence>
<dbReference type="Gene3D" id="3.90.700.10">
    <property type="entry name" value="Succinate dehydrogenase/fumarate reductase flavoprotein, catalytic domain"/>
    <property type="match status" value="1"/>
</dbReference>
<reference evidence="17 18" key="1">
    <citation type="submission" date="2017-09" db="EMBL/GenBank/DDBJ databases">
        <title>Depth-based differentiation of microbial function through sediment-hosted aquifers and enrichment of novel symbionts in the deep terrestrial subsurface.</title>
        <authorList>
            <person name="Probst A.J."/>
            <person name="Ladd B."/>
            <person name="Jarett J.K."/>
            <person name="Geller-Mcgrath D.E."/>
            <person name="Sieber C.M."/>
            <person name="Emerson J.B."/>
            <person name="Anantharaman K."/>
            <person name="Thomas B.C."/>
            <person name="Malmstrom R."/>
            <person name="Stieglmeier M."/>
            <person name="Klingl A."/>
            <person name="Woyke T."/>
            <person name="Ryan C.M."/>
            <person name="Banfield J.F."/>
        </authorList>
    </citation>
    <scope>NUCLEOTIDE SEQUENCE [LARGE SCALE GENOMIC DNA]</scope>
    <source>
        <strain evidence="17">CG08_land_8_20_14_0_20_45_16</strain>
    </source>
</reference>
<dbReference type="InterPro" id="IPR015939">
    <property type="entry name" value="Fum_Rdtase/Succ_DH_flav-like_C"/>
</dbReference>
<keyword evidence="7 13" id="KW-0662">Pyridine nucleotide biosynthesis</keyword>
<proteinExistence type="inferred from homology"/>
<keyword evidence="8 13" id="KW-0274">FAD</keyword>
<dbReference type="AlphaFoldDB" id="A0A2H0XU28"/>
<gene>
    <name evidence="17" type="primary">nadB</name>
    <name evidence="17" type="ORF">COT42_08250</name>
</gene>
<comment type="caution">
    <text evidence="17">The sequence shown here is derived from an EMBL/GenBank/DDBJ whole genome shotgun (WGS) entry which is preliminary data.</text>
</comment>
<dbReference type="GO" id="GO:0005737">
    <property type="term" value="C:cytoplasm"/>
    <property type="evidence" value="ECO:0007669"/>
    <property type="project" value="UniProtKB-SubCell"/>
</dbReference>
<organism evidence="17 18">
    <name type="scientific">Candidatus Saganbacteria bacterium CG08_land_8_20_14_0_20_45_16</name>
    <dbReference type="NCBI Taxonomy" id="2014293"/>
    <lineage>
        <taxon>Bacteria</taxon>
        <taxon>Bacillati</taxon>
        <taxon>Saganbacteria</taxon>
    </lineage>
</organism>
<dbReference type="PRINTS" id="PR00411">
    <property type="entry name" value="PNDRDTASEI"/>
</dbReference>
<evidence type="ECO:0000256" key="4">
    <source>
        <dbReference type="ARBA" id="ARBA00012173"/>
    </source>
</evidence>
<dbReference type="FunFam" id="3.90.700.10:FF:000002">
    <property type="entry name" value="L-aspartate oxidase"/>
    <property type="match status" value="1"/>
</dbReference>
<dbReference type="GO" id="GO:0034628">
    <property type="term" value="P:'de novo' NAD+ biosynthetic process from L-aspartate"/>
    <property type="evidence" value="ECO:0007669"/>
    <property type="project" value="TreeGrafter"/>
</dbReference>
<comment type="pathway">
    <text evidence="2 13">Cofactor biosynthesis; NAD(+) biosynthesis; iminoaspartate from L-aspartate (oxidase route): step 1/1.</text>
</comment>
<dbReference type="InterPro" id="IPR003953">
    <property type="entry name" value="FAD-dep_OxRdtase_2_FAD-bd"/>
</dbReference>
<dbReference type="Gene3D" id="3.50.50.60">
    <property type="entry name" value="FAD/NAD(P)-binding domain"/>
    <property type="match status" value="1"/>
</dbReference>
<evidence type="ECO:0000256" key="5">
    <source>
        <dbReference type="ARBA" id="ARBA00021901"/>
    </source>
</evidence>
<keyword evidence="9 13" id="KW-0560">Oxidoreductase</keyword>
<feature type="domain" description="FAD-dependent oxidoreductase 2 FAD-binding" evidence="15">
    <location>
        <begin position="10"/>
        <end position="392"/>
    </location>
</feature>
<evidence type="ECO:0000256" key="6">
    <source>
        <dbReference type="ARBA" id="ARBA00022630"/>
    </source>
</evidence>
<dbReference type="EC" id="1.4.3.16" evidence="4 11"/>
<dbReference type="SUPFAM" id="SSF56425">
    <property type="entry name" value="Succinate dehydrogenase/fumarate reductase flavoprotein, catalytic domain"/>
    <property type="match status" value="1"/>
</dbReference>
<feature type="domain" description="Fumarate reductase/succinate dehydrogenase flavoprotein-like C-terminal" evidence="16">
    <location>
        <begin position="439"/>
        <end position="524"/>
    </location>
</feature>
<protein>
    <recommendedName>
        <fullName evidence="5 11">L-aspartate oxidase</fullName>
        <ecNumber evidence="4 11">1.4.3.16</ecNumber>
    </recommendedName>
</protein>
<dbReference type="SUPFAM" id="SSF51905">
    <property type="entry name" value="FAD/NAD(P)-binding domain"/>
    <property type="match status" value="1"/>
</dbReference>
<feature type="region of interest" description="Disordered" evidence="14">
    <location>
        <begin position="408"/>
        <end position="431"/>
    </location>
</feature>
<accession>A0A2H0XU28</accession>
<dbReference type="UniPathway" id="UPA00253">
    <property type="reaction ID" value="UER00326"/>
</dbReference>
<dbReference type="Proteomes" id="UP000231343">
    <property type="component" value="Unassembled WGS sequence"/>
</dbReference>
<dbReference type="PIRSF" id="PIRSF000171">
    <property type="entry name" value="SDHA_APRA_LASPO"/>
    <property type="match status" value="1"/>
</dbReference>
<evidence type="ECO:0000256" key="2">
    <source>
        <dbReference type="ARBA" id="ARBA00004950"/>
    </source>
</evidence>
<dbReference type="Pfam" id="PF02910">
    <property type="entry name" value="Succ_DH_flav_C"/>
    <property type="match status" value="1"/>
</dbReference>
<evidence type="ECO:0000256" key="9">
    <source>
        <dbReference type="ARBA" id="ARBA00023002"/>
    </source>
</evidence>
<evidence type="ECO:0000256" key="7">
    <source>
        <dbReference type="ARBA" id="ARBA00022642"/>
    </source>
</evidence>
<name>A0A2H0XU28_UNCSA</name>
<evidence type="ECO:0000256" key="1">
    <source>
        <dbReference type="ARBA" id="ARBA00001974"/>
    </source>
</evidence>
<sequence>MYNRSMIKCDFLIVGGGIAGLSAAIEASKHGKIIVLTKGKIGEGSTGKAQGGIAAAIDQIQDSTEFHFEDTIAAGAGLCDEKAVKILVTEGVERVKELIEMGARFDRAETEAGSGYALALEGAHKRRRILHAGDATGEEIQKTLGAKVVRGKLAEIYQHTIGLDLIIEAGHCLGIKTLDLKTNKIKTFLAKATIITTGGFGQVYQYTTNPEIITGDGVAMAYRAGAAVTDMEFVQFHPTSLVHSEELKKLIALPRFLISEAVRGEGAVLLNSKGERFMQKYDTQGELAPRDIVARAIYNETKTGKHNHVYLSLAGIGADKIKKRFPVIYKTCLEKGLDITKDKIPVAPAAHYCMGGIKTDTNGKTNILGLFAAGECASLGVHGANRLASNSLLDGLVFGKRAAIAATNAPSSVPSTQHPAPTPPSHPTPQTQHLKLVIKSTMWNQVGIIRSKDSLTDALKKIMAVESCLNQSPLNKEEIELRNLTLLAKLIIQAAFDREESRGAHFRLDFPKTDDKNWGRHLVYQAG</sequence>
<comment type="function">
    <text evidence="13">Catalyzes the oxidation of L-aspartate to iminoaspartate.</text>
</comment>
<keyword evidence="6 13" id="KW-0285">Flavoprotein</keyword>
<dbReference type="PANTHER" id="PTHR42716">
    <property type="entry name" value="L-ASPARTATE OXIDASE"/>
    <property type="match status" value="1"/>
</dbReference>
<evidence type="ECO:0000256" key="3">
    <source>
        <dbReference type="ARBA" id="ARBA00008562"/>
    </source>
</evidence>
<evidence type="ECO:0000313" key="18">
    <source>
        <dbReference type="Proteomes" id="UP000231343"/>
    </source>
</evidence>
<dbReference type="EMBL" id="PEYM01000136">
    <property type="protein sequence ID" value="PIS28351.1"/>
    <property type="molecule type" value="Genomic_DNA"/>
</dbReference>
<feature type="active site" description="Proton acceptor" evidence="12">
    <location>
        <position position="290"/>
    </location>
</feature>
<comment type="catalytic activity">
    <reaction evidence="10">
        <text>L-aspartate + O2 = iminosuccinate + H2O2</text>
        <dbReference type="Rhea" id="RHEA:25876"/>
        <dbReference type="ChEBI" id="CHEBI:15379"/>
        <dbReference type="ChEBI" id="CHEBI:16240"/>
        <dbReference type="ChEBI" id="CHEBI:29991"/>
        <dbReference type="ChEBI" id="CHEBI:77875"/>
        <dbReference type="EC" id="1.4.3.16"/>
    </reaction>
    <physiologicalReaction direction="left-to-right" evidence="10">
        <dbReference type="Rhea" id="RHEA:25877"/>
    </physiologicalReaction>
</comment>
<evidence type="ECO:0000259" key="15">
    <source>
        <dbReference type="Pfam" id="PF00890"/>
    </source>
</evidence>
<dbReference type="GO" id="GO:0033765">
    <property type="term" value="F:steroid dehydrogenase activity, acting on the CH-CH group of donors"/>
    <property type="evidence" value="ECO:0007669"/>
    <property type="project" value="UniProtKB-ARBA"/>
</dbReference>
<dbReference type="Gene3D" id="1.20.58.100">
    <property type="entry name" value="Fumarate reductase/succinate dehydrogenase flavoprotein-like, C-terminal domain"/>
    <property type="match status" value="1"/>
</dbReference>
<comment type="cofactor">
    <cofactor evidence="1 13">
        <name>FAD</name>
        <dbReference type="ChEBI" id="CHEBI:57692"/>
    </cofactor>
</comment>
<evidence type="ECO:0000256" key="12">
    <source>
        <dbReference type="PIRSR" id="PIRSR000171-1"/>
    </source>
</evidence>
<comment type="similarity">
    <text evidence="3 13">Belongs to the FAD-dependent oxidoreductase 2 family. NadB subfamily.</text>
</comment>
<evidence type="ECO:0000256" key="10">
    <source>
        <dbReference type="ARBA" id="ARBA00048305"/>
    </source>
</evidence>
<evidence type="ECO:0000259" key="16">
    <source>
        <dbReference type="Pfam" id="PF02910"/>
    </source>
</evidence>
<dbReference type="InterPro" id="IPR027477">
    <property type="entry name" value="Succ_DH/fumarate_Rdtase_cat_sf"/>
</dbReference>
<dbReference type="Pfam" id="PF00890">
    <property type="entry name" value="FAD_binding_2"/>
    <property type="match status" value="1"/>
</dbReference>
<dbReference type="InterPro" id="IPR005288">
    <property type="entry name" value="NadB"/>
</dbReference>
<dbReference type="PANTHER" id="PTHR42716:SF2">
    <property type="entry name" value="L-ASPARTATE OXIDASE, CHLOROPLASTIC"/>
    <property type="match status" value="1"/>
</dbReference>
<dbReference type="NCBIfam" id="TIGR00551">
    <property type="entry name" value="nadB"/>
    <property type="match status" value="1"/>
</dbReference>
<dbReference type="InterPro" id="IPR037099">
    <property type="entry name" value="Fum_R/Succ_DH_flav-like_C_sf"/>
</dbReference>
<comment type="subcellular location">
    <subcellularLocation>
        <location evidence="13">Cytoplasm</location>
    </subcellularLocation>
</comment>
<dbReference type="PRINTS" id="PR00368">
    <property type="entry name" value="FADPNR"/>
</dbReference>
<evidence type="ECO:0000256" key="11">
    <source>
        <dbReference type="NCBIfam" id="TIGR00551"/>
    </source>
</evidence>
<evidence type="ECO:0000256" key="8">
    <source>
        <dbReference type="ARBA" id="ARBA00022827"/>
    </source>
</evidence>
<evidence type="ECO:0000256" key="14">
    <source>
        <dbReference type="SAM" id="MobiDB-lite"/>
    </source>
</evidence>
<dbReference type="GO" id="GO:0008734">
    <property type="term" value="F:L-aspartate oxidase activity"/>
    <property type="evidence" value="ECO:0007669"/>
    <property type="project" value="UniProtKB-UniRule"/>
</dbReference>
<dbReference type="SUPFAM" id="SSF46977">
    <property type="entry name" value="Succinate dehydrogenase/fumarate reductase flavoprotein C-terminal domain"/>
    <property type="match status" value="1"/>
</dbReference>
<evidence type="ECO:0000256" key="13">
    <source>
        <dbReference type="RuleBase" id="RU362049"/>
    </source>
</evidence>